<dbReference type="InterPro" id="IPR006696">
    <property type="entry name" value="DUF423"/>
</dbReference>
<name>A0A840PVH6_URETH</name>
<evidence type="ECO:0000256" key="5">
    <source>
        <dbReference type="ARBA" id="ARBA00023136"/>
    </source>
</evidence>
<dbReference type="EMBL" id="JACHGZ010000032">
    <property type="protein sequence ID" value="MBB5149933.1"/>
    <property type="molecule type" value="Genomic_DNA"/>
</dbReference>
<gene>
    <name evidence="7" type="ORF">HNR36_002332</name>
</gene>
<feature type="transmembrane region" description="Helical" evidence="6">
    <location>
        <begin position="98"/>
        <end position="122"/>
    </location>
</feature>
<dbReference type="PANTHER" id="PTHR43461:SF1">
    <property type="entry name" value="TRANSMEMBRANE PROTEIN 256"/>
    <property type="match status" value="1"/>
</dbReference>
<evidence type="ECO:0000256" key="4">
    <source>
        <dbReference type="ARBA" id="ARBA00022989"/>
    </source>
</evidence>
<sequence>MKGSIITGAVFGFLAVALGAFGAHALKEVLDDYGAGIWDTAVQYQMFHAAGIVLVGILMHPRLIGDTSPLKWSFLTMSIGILFFSGSLYILAVSGIGILGAITPIGGVLFLTGWVLLIIGIAKSRIY</sequence>
<evidence type="ECO:0000313" key="7">
    <source>
        <dbReference type="EMBL" id="MBB5149933.1"/>
    </source>
</evidence>
<dbReference type="RefSeq" id="WP_016837303.1">
    <property type="nucleotide sequence ID" value="NZ_AP018335.1"/>
</dbReference>
<dbReference type="Proteomes" id="UP000557217">
    <property type="component" value="Unassembled WGS sequence"/>
</dbReference>
<dbReference type="PANTHER" id="PTHR43461">
    <property type="entry name" value="TRANSMEMBRANE PROTEIN 256"/>
    <property type="match status" value="1"/>
</dbReference>
<dbReference type="Pfam" id="PF04241">
    <property type="entry name" value="DUF423"/>
    <property type="match status" value="1"/>
</dbReference>
<evidence type="ECO:0000313" key="8">
    <source>
        <dbReference type="Proteomes" id="UP000557217"/>
    </source>
</evidence>
<evidence type="ECO:0000256" key="1">
    <source>
        <dbReference type="ARBA" id="ARBA00004141"/>
    </source>
</evidence>
<protein>
    <submittedName>
        <fullName evidence="7">Uncharacterized membrane protein YgdD (TMEM256/DUF423 family)</fullName>
    </submittedName>
</protein>
<proteinExistence type="inferred from homology"/>
<keyword evidence="4 6" id="KW-1133">Transmembrane helix</keyword>
<reference evidence="7 8" key="1">
    <citation type="submission" date="2020-08" db="EMBL/GenBank/DDBJ databases">
        <title>Genomic Encyclopedia of Type Strains, Phase IV (KMG-IV): sequencing the most valuable type-strain genomes for metagenomic binning, comparative biology and taxonomic classification.</title>
        <authorList>
            <person name="Goeker M."/>
        </authorList>
    </citation>
    <scope>NUCLEOTIDE SEQUENCE [LARGE SCALE GENOMIC DNA]</scope>
    <source>
        <strain evidence="7 8">DSM 10633</strain>
    </source>
</reference>
<feature type="transmembrane region" description="Helical" evidence="6">
    <location>
        <begin position="41"/>
        <end position="60"/>
    </location>
</feature>
<feature type="transmembrane region" description="Helical" evidence="6">
    <location>
        <begin position="72"/>
        <end position="92"/>
    </location>
</feature>
<keyword evidence="3 6" id="KW-0812">Transmembrane</keyword>
<keyword evidence="5 6" id="KW-0472">Membrane</keyword>
<dbReference type="GO" id="GO:0005886">
    <property type="term" value="C:plasma membrane"/>
    <property type="evidence" value="ECO:0007669"/>
    <property type="project" value="TreeGrafter"/>
</dbReference>
<evidence type="ECO:0000256" key="2">
    <source>
        <dbReference type="ARBA" id="ARBA00009694"/>
    </source>
</evidence>
<comment type="caution">
    <text evidence="7">The sequence shown here is derived from an EMBL/GenBank/DDBJ whole genome shotgun (WGS) entry which is preliminary data.</text>
</comment>
<evidence type="ECO:0000256" key="6">
    <source>
        <dbReference type="SAM" id="Phobius"/>
    </source>
</evidence>
<comment type="subcellular location">
    <subcellularLocation>
        <location evidence="1">Membrane</location>
        <topology evidence="1">Multi-pass membrane protein</topology>
    </subcellularLocation>
</comment>
<organism evidence="7 8">
    <name type="scientific">Ureibacillus thermosphaericus</name>
    <dbReference type="NCBI Taxonomy" id="51173"/>
    <lineage>
        <taxon>Bacteria</taxon>
        <taxon>Bacillati</taxon>
        <taxon>Bacillota</taxon>
        <taxon>Bacilli</taxon>
        <taxon>Bacillales</taxon>
        <taxon>Caryophanaceae</taxon>
        <taxon>Ureibacillus</taxon>
    </lineage>
</organism>
<accession>A0A840PVH6</accession>
<evidence type="ECO:0000256" key="3">
    <source>
        <dbReference type="ARBA" id="ARBA00022692"/>
    </source>
</evidence>
<dbReference type="AlphaFoldDB" id="A0A840PVH6"/>
<comment type="similarity">
    <text evidence="2">Belongs to the UPF0382 family.</text>
</comment>
<keyword evidence="8" id="KW-1185">Reference proteome</keyword>